<feature type="region of interest" description="Disordered" evidence="1">
    <location>
        <begin position="1"/>
        <end position="42"/>
    </location>
</feature>
<feature type="compositionally biased region" description="Basic and acidic residues" evidence="1">
    <location>
        <begin position="1059"/>
        <end position="1070"/>
    </location>
</feature>
<reference evidence="2 3" key="1">
    <citation type="submission" date="2019-07" db="EMBL/GenBank/DDBJ databases">
        <title>Genomes of Cafeteria roenbergensis.</title>
        <authorList>
            <person name="Fischer M.G."/>
            <person name="Hackl T."/>
            <person name="Roman M."/>
        </authorList>
    </citation>
    <scope>NUCLEOTIDE SEQUENCE [LARGE SCALE GENOMIC DNA]</scope>
    <source>
        <strain evidence="2 3">E4-10P</strain>
    </source>
</reference>
<evidence type="ECO:0000313" key="2">
    <source>
        <dbReference type="EMBL" id="KAA0175022.1"/>
    </source>
</evidence>
<name>A0A5A8EBT8_CAFRO</name>
<protein>
    <submittedName>
        <fullName evidence="2">Uncharacterized protein</fullName>
    </submittedName>
</protein>
<feature type="region of interest" description="Disordered" evidence="1">
    <location>
        <begin position="580"/>
        <end position="600"/>
    </location>
</feature>
<feature type="compositionally biased region" description="Gly residues" evidence="1">
    <location>
        <begin position="503"/>
        <end position="514"/>
    </location>
</feature>
<feature type="region of interest" description="Disordered" evidence="1">
    <location>
        <begin position="148"/>
        <end position="187"/>
    </location>
</feature>
<accession>A0A5A8EBT8</accession>
<evidence type="ECO:0000256" key="1">
    <source>
        <dbReference type="SAM" id="MobiDB-lite"/>
    </source>
</evidence>
<organism evidence="2 3">
    <name type="scientific">Cafeteria roenbergensis</name>
    <name type="common">Marine flagellate</name>
    <dbReference type="NCBI Taxonomy" id="33653"/>
    <lineage>
        <taxon>Eukaryota</taxon>
        <taxon>Sar</taxon>
        <taxon>Stramenopiles</taxon>
        <taxon>Bigyra</taxon>
        <taxon>Opalozoa</taxon>
        <taxon>Bicosoecida</taxon>
        <taxon>Cafeteriaceae</taxon>
        <taxon>Cafeteria</taxon>
    </lineage>
</organism>
<feature type="compositionally biased region" description="Low complexity" evidence="1">
    <location>
        <begin position="454"/>
        <end position="467"/>
    </location>
</feature>
<feature type="region of interest" description="Disordered" evidence="1">
    <location>
        <begin position="432"/>
        <end position="491"/>
    </location>
</feature>
<feature type="region of interest" description="Disordered" evidence="1">
    <location>
        <begin position="1058"/>
        <end position="1086"/>
    </location>
</feature>
<feature type="region of interest" description="Disordered" evidence="1">
    <location>
        <begin position="847"/>
        <end position="929"/>
    </location>
</feature>
<feature type="compositionally biased region" description="Gly residues" evidence="1">
    <location>
        <begin position="481"/>
        <end position="491"/>
    </location>
</feature>
<proteinExistence type="predicted"/>
<dbReference type="OrthoDB" id="10544271at2759"/>
<feature type="compositionally biased region" description="Low complexity" evidence="1">
    <location>
        <begin position="371"/>
        <end position="386"/>
    </location>
</feature>
<feature type="region of interest" description="Disordered" evidence="1">
    <location>
        <begin position="503"/>
        <end position="546"/>
    </location>
</feature>
<feature type="compositionally biased region" description="Gly residues" evidence="1">
    <location>
        <begin position="296"/>
        <end position="306"/>
    </location>
</feature>
<feature type="compositionally biased region" description="Low complexity" evidence="1">
    <location>
        <begin position="860"/>
        <end position="874"/>
    </location>
</feature>
<comment type="caution">
    <text evidence="2">The sequence shown here is derived from an EMBL/GenBank/DDBJ whole genome shotgun (WGS) entry which is preliminary data.</text>
</comment>
<gene>
    <name evidence="2" type="ORF">FNF27_03553</name>
</gene>
<feature type="region of interest" description="Disordered" evidence="1">
    <location>
        <begin position="274"/>
        <end position="335"/>
    </location>
</feature>
<feature type="region of interest" description="Disordered" evidence="1">
    <location>
        <begin position="205"/>
        <end position="239"/>
    </location>
</feature>
<feature type="region of interest" description="Disordered" evidence="1">
    <location>
        <begin position="981"/>
        <end position="1036"/>
    </location>
</feature>
<feature type="region of interest" description="Disordered" evidence="1">
    <location>
        <begin position="370"/>
        <end position="397"/>
    </location>
</feature>
<dbReference type="Proteomes" id="UP000322899">
    <property type="component" value="Unassembled WGS sequence"/>
</dbReference>
<sequence length="1666" mass="177536">MDGARAKTPRASGAAAQLMSTSRGGGAFTMRTGPDGETMDTTVAGIGRATSRELRTTFPSLAARTLRTPQRVTGATILPRRAASDHANAFEQFWSGLVPSRDRLTSPGPGQYAGVVDGMAATSSHARSPVLRMPPRLPVAQLSMRLVQPPKDTTPGVGSYDVDDGIGGRKWKAQLGRPGGGYPSSRSADIDRIGRFGSQAAQARMRESRAAEADALRGGARPTVSALSMGSPRDPSMPRPHSVAIGTEGMNYSEGPGLLGYRAGWVTGSLHKRELPASTAGPGSYDVSRGERLTRRGGGGFGGGGFRRLKEAGSGGTASFSRASRFNGRGLGPTGAFVQSREARTEHFVKGRPMTSTAHGHRARIHRARAIARPAPSAGGRAPASGRQERRSGSADGAAAAVPALDLSAVVAASSDGGAAAADPSLLVGGSARLPKQRRATQALSGAKGSVTHRPALGSSGAAAGPRRPRDGGVARPSRGGAAGAAGLSEGGGVAEDLARGRGGAAAGSAGLDGGASVASSGGDAGAEGKAGRHGAGSEAKSVREATWEDEDILGMADTYARHSQDFVARNRARTAALSAAPMAKGAGGGSAPARRRGESVEERQARFRARRAALLEEQQRWHSQLRDDYEGKLVRKQQRMWLAIVALASRTQRTSMAVRARRTDRVSSQILRALGLHKRRVFRAWAAWVKHKRLLWATTVFKARLRPIVRRFRVASRMRKAAIIASFLDSVQRTNNAVRAARIFHARILRMQAFWRACLETTRAQKALLRRQFDQACLAVRVQGLKRRLRHERRKSDVDRKMIVLARRQAQEEERARNFLEKQQAWEQNAATVAAAAAAAAGSAATSLGAGSPRGPGALGSRHSGGASASPRGSGRRLVGRGISRSDVARPGGRRPSRPGPATPRGVSFARGPGSAVPRRRGSVVDSIDQTERFLESTEEAVRSLGVIRRARRGSTVFSPDAVMALGPGGEALAAGVLPGSGPEDLEEQEAAKAPRTAGMFGPASALDKPDVPASQVDEEAEERRRRALFRASGDEDTQWETILAKLLTQQVPEGVEAEARAELSREGSKAATPGRGATGGKSAREAAAAARAEAMASAAASADRRMQRVVADLPTSTKASAGDSPPDDLARERRLSIEMAVMRVRTLEEWPPIPDTELGAMLTTVLRRRRNDHSKAMAWYRERLRDWQLGFDAEARKAEARVASIRNRRITKAERIAIGEYLKARRPNAPRFYVLEPWESMLDLAKRAMVALVRSVDRSAGTVNISWLLSKQDLPASLDLQALGGSELLVASWANACVPLSAMRNPVEVLSIPSPDALDNGTQHVLIDENSRWGRFLGISRANQKADRQLYSRFVAFRDPDTGAVEVDWDASRSAARPGEASLFPPRCGADEPWMRVCKCGQPVSLEQPMLACSVRASAQCRVVLHCKCSYRSHCAFVSDKTPPAVRLAKFAMGNIDRARPVPRGVTLLEGISAMCDACATTLRIRPRQLRGELQTVHLAVARAKQQRAEGAEQWADTAQAASVASRRGKRTLADSLCDAITAARAARDAEQPRYPKRACRSLGLTAFEPVRPAAFALHEDMECSRPRDDAALVGLETQRSTSSAVTNPPPYRVKVTHVFGTSFGARRAEGSCTPATAGPVMTSANPAALVGWRASVPRVSQCC</sequence>
<dbReference type="EMBL" id="VLTO01000017">
    <property type="protein sequence ID" value="KAA0175022.1"/>
    <property type="molecule type" value="Genomic_DNA"/>
</dbReference>
<feature type="compositionally biased region" description="Basic and acidic residues" evidence="1">
    <location>
        <begin position="205"/>
        <end position="215"/>
    </location>
</feature>
<evidence type="ECO:0000313" key="3">
    <source>
        <dbReference type="Proteomes" id="UP000322899"/>
    </source>
</evidence>